<dbReference type="PATRIC" id="fig|396268.3.peg.538"/>
<gene>
    <name evidence="1" type="ORF">IV45_GL000531</name>
</gene>
<organism evidence="1 2">
    <name type="scientific">Limosilactobacillus secaliphilus</name>
    <dbReference type="NCBI Taxonomy" id="396268"/>
    <lineage>
        <taxon>Bacteria</taxon>
        <taxon>Bacillati</taxon>
        <taxon>Bacillota</taxon>
        <taxon>Bacilli</taxon>
        <taxon>Lactobacillales</taxon>
        <taxon>Lactobacillaceae</taxon>
        <taxon>Limosilactobacillus</taxon>
    </lineage>
</organism>
<dbReference type="AlphaFoldDB" id="A0A0R2I1K1"/>
<sequence>MLKISQQLKIHWPEKPIEHASQKKAKSSSTLLNWYVKPAQLKDMDMVLFVNEATLTPIVVPGIDFLRVDVRMVFQEVLLQKLALGRVNREKARTYIDACLSGEKFEPNLTTNFMVEKAYQEYRSLLAEQTIDLVHDQEEGRLMQDLVNLGHQLTTKATCLPNQQPSELLAEKVNEEITVAAERGDHASKLRAAYDQWAEQRSLTPKQPGFKQACQQIRELNAHFMAGFKDWLSQSIDKETLADVLKVVDDFQNHYLLSKHPLTICDDLTAACSYLMANMPQNDQQAAVTYLRAFDLMGQYIMGIKLWTDDDFKVYHDSVIDGSQGLVESDATVDDNKAAYQKMTINLIRDLVTNQTDILKVALEKLSQAHRDKLAKLLASVNAEKKRK</sequence>
<proteinExistence type="predicted"/>
<protein>
    <submittedName>
        <fullName evidence="1">Uncharacterized protein</fullName>
    </submittedName>
</protein>
<accession>A0A0R2I1K1</accession>
<reference evidence="1 2" key="1">
    <citation type="journal article" date="2015" name="Genome Announc.">
        <title>Expanding the biotechnology potential of lactobacilli through comparative genomics of 213 strains and associated genera.</title>
        <authorList>
            <person name="Sun Z."/>
            <person name="Harris H.M."/>
            <person name="McCann A."/>
            <person name="Guo C."/>
            <person name="Argimon S."/>
            <person name="Zhang W."/>
            <person name="Yang X."/>
            <person name="Jeffery I.B."/>
            <person name="Cooney J.C."/>
            <person name="Kagawa T.F."/>
            <person name="Liu W."/>
            <person name="Song Y."/>
            <person name="Salvetti E."/>
            <person name="Wrobel A."/>
            <person name="Rasinkangas P."/>
            <person name="Parkhill J."/>
            <person name="Rea M.C."/>
            <person name="O'Sullivan O."/>
            <person name="Ritari J."/>
            <person name="Douillard F.P."/>
            <person name="Paul Ross R."/>
            <person name="Yang R."/>
            <person name="Briner A.E."/>
            <person name="Felis G.E."/>
            <person name="de Vos W.M."/>
            <person name="Barrangou R."/>
            <person name="Klaenhammer T.R."/>
            <person name="Caufield P.W."/>
            <person name="Cui Y."/>
            <person name="Zhang H."/>
            <person name="O'Toole P.W."/>
        </authorList>
    </citation>
    <scope>NUCLEOTIDE SEQUENCE [LARGE SCALE GENOMIC DNA]</scope>
    <source>
        <strain evidence="1 2">DSM 17896</strain>
    </source>
</reference>
<comment type="caution">
    <text evidence="1">The sequence shown here is derived from an EMBL/GenBank/DDBJ whole genome shotgun (WGS) entry which is preliminary data.</text>
</comment>
<dbReference type="EMBL" id="JQBW01000009">
    <property type="protein sequence ID" value="KRN58904.1"/>
    <property type="molecule type" value="Genomic_DNA"/>
</dbReference>
<keyword evidence="2" id="KW-1185">Reference proteome</keyword>
<dbReference type="RefSeq" id="WP_057741179.1">
    <property type="nucleotide sequence ID" value="NZ_JQBW01000009.1"/>
</dbReference>
<evidence type="ECO:0000313" key="2">
    <source>
        <dbReference type="Proteomes" id="UP000050934"/>
    </source>
</evidence>
<name>A0A0R2I1K1_9LACO</name>
<dbReference type="STRING" id="396268.IV45_GL000531"/>
<evidence type="ECO:0000313" key="1">
    <source>
        <dbReference type="EMBL" id="KRN58904.1"/>
    </source>
</evidence>
<dbReference type="OrthoDB" id="10012309at2"/>
<dbReference type="Proteomes" id="UP000050934">
    <property type="component" value="Unassembled WGS sequence"/>
</dbReference>